<accession>A0A150XVQ8</accession>
<evidence type="ECO:0000313" key="2">
    <source>
        <dbReference type="EMBL" id="KYG82793.1"/>
    </source>
</evidence>
<dbReference type="OrthoDB" id="639802at2"/>
<keyword evidence="3" id="KW-1185">Reference proteome</keyword>
<gene>
    <name evidence="2" type="ORF">AWN68_13470</name>
</gene>
<dbReference type="EMBL" id="LRDB01000002">
    <property type="protein sequence ID" value="KYG82793.1"/>
    <property type="molecule type" value="Genomic_DNA"/>
</dbReference>
<dbReference type="AlphaFoldDB" id="A0A150XVQ8"/>
<proteinExistence type="predicted"/>
<name>A0A150XVQ8_9BACT</name>
<dbReference type="RefSeq" id="WP_068411961.1">
    <property type="nucleotide sequence ID" value="NZ_LRDB01000002.1"/>
</dbReference>
<protein>
    <submittedName>
        <fullName evidence="2">Uncharacterized protein</fullName>
    </submittedName>
</protein>
<sequence length="419" mass="47452">MNKQCLQKCLHLIEEKLGWGSSSEWLNQEFQLLSDRIFEETRVRLSISTLKRVWGRVNYDSEPSISTLNTLALFIGYENWNALKQGLSKTIPLPEKKKTGTKASIVAIIILLVTSTLVLVAFNKGSQKPYPQKEIEKVQFSSAPVTLGLPNSVVFKYDFADIEADSCFIQLSWNDQLSIPIDNEGKEVTAIYYYPGYFRAKLKANDQILKEHDVHIRTNGWMATIGNGEMPRYLYREELIQNGSLKLTEETLKEINDTNTEVAPLLTYHYFDDFGEVTGDSFEFETRFRNSYHKSNGICQNTVVLVHGTEGILYVPFSIPGCVSKLNLFLMGTGFDGKTNDLSAFGTNISEWQDLRCTVENGLVSIYLNQQLIKSFETPYNLGQLVGFKYRFEGSGEIEYIKLSNTEGVVFVGNSEDSL</sequence>
<feature type="transmembrane region" description="Helical" evidence="1">
    <location>
        <begin position="103"/>
        <end position="122"/>
    </location>
</feature>
<keyword evidence="1" id="KW-1133">Transmembrane helix</keyword>
<evidence type="ECO:0000313" key="3">
    <source>
        <dbReference type="Proteomes" id="UP000075615"/>
    </source>
</evidence>
<dbReference type="Proteomes" id="UP000075615">
    <property type="component" value="Unassembled WGS sequence"/>
</dbReference>
<organism evidence="2 3">
    <name type="scientific">Roseivirga echinicomitans</name>
    <dbReference type="NCBI Taxonomy" id="296218"/>
    <lineage>
        <taxon>Bacteria</taxon>
        <taxon>Pseudomonadati</taxon>
        <taxon>Bacteroidota</taxon>
        <taxon>Cytophagia</taxon>
        <taxon>Cytophagales</taxon>
        <taxon>Roseivirgaceae</taxon>
        <taxon>Roseivirga</taxon>
    </lineage>
</organism>
<comment type="caution">
    <text evidence="2">The sequence shown here is derived from an EMBL/GenBank/DDBJ whole genome shotgun (WGS) entry which is preliminary data.</text>
</comment>
<reference evidence="2 3" key="1">
    <citation type="submission" date="2016-01" db="EMBL/GenBank/DDBJ databases">
        <title>Genome sequencing of Roseivirga echinicomitans KMM 6058.</title>
        <authorList>
            <person name="Selvaratnam C."/>
            <person name="Thevarajoo S."/>
            <person name="Goh K.M."/>
            <person name="Ee R."/>
            <person name="Chan K.-G."/>
            <person name="Chong C.S."/>
        </authorList>
    </citation>
    <scope>NUCLEOTIDE SEQUENCE [LARGE SCALE GENOMIC DNA]</scope>
    <source>
        <strain evidence="2 3">KMM 6058</strain>
    </source>
</reference>
<dbReference type="STRING" id="296218.AWN68_13470"/>
<evidence type="ECO:0000256" key="1">
    <source>
        <dbReference type="SAM" id="Phobius"/>
    </source>
</evidence>
<keyword evidence="1" id="KW-0472">Membrane</keyword>
<keyword evidence="1" id="KW-0812">Transmembrane</keyword>